<keyword evidence="2" id="KW-1185">Reference proteome</keyword>
<proteinExistence type="predicted"/>
<name>A0ACC1IR58_9FUNG</name>
<evidence type="ECO:0000313" key="1">
    <source>
        <dbReference type="EMBL" id="KAJ1899336.1"/>
    </source>
</evidence>
<evidence type="ECO:0000313" key="2">
    <source>
        <dbReference type="Proteomes" id="UP001150581"/>
    </source>
</evidence>
<dbReference type="Proteomes" id="UP001150581">
    <property type="component" value="Unassembled WGS sequence"/>
</dbReference>
<protein>
    <submittedName>
        <fullName evidence="1">Uncharacterized protein</fullName>
    </submittedName>
</protein>
<organism evidence="1 2">
    <name type="scientific">Kickxella alabastrina</name>
    <dbReference type="NCBI Taxonomy" id="61397"/>
    <lineage>
        <taxon>Eukaryota</taxon>
        <taxon>Fungi</taxon>
        <taxon>Fungi incertae sedis</taxon>
        <taxon>Zoopagomycota</taxon>
        <taxon>Kickxellomycotina</taxon>
        <taxon>Kickxellomycetes</taxon>
        <taxon>Kickxellales</taxon>
        <taxon>Kickxellaceae</taxon>
        <taxon>Kickxella</taxon>
    </lineage>
</organism>
<sequence length="422" mass="46889">MVIFLTCVYFWRPAIVNRVSLRLIFVISIYDFIECLIQAVAKTTGVVSCRTNMFFSVFFGYASVYTSTSIAVNLYITLHGGGLASLPRYIEYLYFAIPLGVSLLHWAPPTIWAATYGYCSAFDPVPTGTPQYIAYVVGVQLLIPFLALLFNVVISVRVIVGLIMQQRKISCSLREISEANRDFLIHSSDGNSSSSSDCPTDGSTSVSGTPKYDVQAKETRRQLERSFRVMHKFNSAAIRIALYPCAPIAWWVINTMFYALQYDLTMTFKEDANRWVYMVSLSWFSIPAIAFANFIVFITDPAFVKVYGEVRKSLLALLFGGRCESMSTMVDRADALDGGSSHYQRMDSLKSMLIKARIADAESGLVRSSFDTEYSAPAFDVDTAGDVAQAYSTAATSAYKDLVRRHPTVGSSADANHVYSKI</sequence>
<reference evidence="1" key="1">
    <citation type="submission" date="2022-07" db="EMBL/GenBank/DDBJ databases">
        <title>Phylogenomic reconstructions and comparative analyses of Kickxellomycotina fungi.</title>
        <authorList>
            <person name="Reynolds N.K."/>
            <person name="Stajich J.E."/>
            <person name="Barry K."/>
            <person name="Grigoriev I.V."/>
            <person name="Crous P."/>
            <person name="Smith M.E."/>
        </authorList>
    </citation>
    <scope>NUCLEOTIDE SEQUENCE</scope>
    <source>
        <strain evidence="1">Benny 63K</strain>
    </source>
</reference>
<gene>
    <name evidence="1" type="ORF">LPJ66_002174</name>
</gene>
<dbReference type="EMBL" id="JANBPG010000161">
    <property type="protein sequence ID" value="KAJ1899336.1"/>
    <property type="molecule type" value="Genomic_DNA"/>
</dbReference>
<accession>A0ACC1IR58</accession>
<comment type="caution">
    <text evidence="1">The sequence shown here is derived from an EMBL/GenBank/DDBJ whole genome shotgun (WGS) entry which is preliminary data.</text>
</comment>